<protein>
    <submittedName>
        <fullName evidence="2">I78 family peptidase inhibitor</fullName>
    </submittedName>
</protein>
<evidence type="ECO:0000313" key="2">
    <source>
        <dbReference type="EMBL" id="MCT4333499.1"/>
    </source>
</evidence>
<reference evidence="2 3" key="1">
    <citation type="submission" date="2022-04" db="EMBL/GenBank/DDBJ databases">
        <title>Paracoccus sp. YLB-12 draft genome sequence.</title>
        <authorList>
            <person name="Yu L."/>
        </authorList>
    </citation>
    <scope>NUCLEOTIDE SEQUENCE [LARGE SCALE GENOMIC DNA]</scope>
    <source>
        <strain evidence="2 3">YLB-12</strain>
    </source>
</reference>
<gene>
    <name evidence="2" type="ORF">MU516_11555</name>
</gene>
<dbReference type="InterPro" id="IPR021719">
    <property type="entry name" value="Prot_inh_I78"/>
</dbReference>
<dbReference type="PROSITE" id="PS51257">
    <property type="entry name" value="PROKAR_LIPOPROTEIN"/>
    <property type="match status" value="1"/>
</dbReference>
<keyword evidence="3" id="KW-1185">Reference proteome</keyword>
<dbReference type="Pfam" id="PF11720">
    <property type="entry name" value="Inhibitor_I78"/>
    <property type="match status" value="1"/>
</dbReference>
<proteinExistence type="predicted"/>
<dbReference type="EMBL" id="JANAVZ010000006">
    <property type="protein sequence ID" value="MCT4333499.1"/>
    <property type="molecule type" value="Genomic_DNA"/>
</dbReference>
<comment type="caution">
    <text evidence="2">The sequence shown here is derived from an EMBL/GenBank/DDBJ whole genome shotgun (WGS) entry which is preliminary data.</text>
</comment>
<keyword evidence="1" id="KW-0732">Signal</keyword>
<evidence type="ECO:0000256" key="1">
    <source>
        <dbReference type="SAM" id="SignalP"/>
    </source>
</evidence>
<evidence type="ECO:0000313" key="3">
    <source>
        <dbReference type="Proteomes" id="UP001320702"/>
    </source>
</evidence>
<feature type="chain" id="PRO_5045484843" evidence="1">
    <location>
        <begin position="22"/>
        <end position="94"/>
    </location>
</feature>
<organism evidence="2 3">
    <name type="scientific">Paracoccus maritimus</name>
    <dbReference type="NCBI Taxonomy" id="2933292"/>
    <lineage>
        <taxon>Bacteria</taxon>
        <taxon>Pseudomonadati</taxon>
        <taxon>Pseudomonadota</taxon>
        <taxon>Alphaproteobacteria</taxon>
        <taxon>Rhodobacterales</taxon>
        <taxon>Paracoccaceae</taxon>
        <taxon>Paracoccus</taxon>
    </lineage>
</organism>
<dbReference type="Proteomes" id="UP001320702">
    <property type="component" value="Unassembled WGS sequence"/>
</dbReference>
<sequence>MYRIFRSTGLAAMICSPVVLSACQQQSGLTVSAARCDPARHQALVGRNIGAVTLPSELPQRVVIPDATLSDDVNPNRLNIFVDPKGWIARVSCG</sequence>
<dbReference type="Gene3D" id="3.30.10.10">
    <property type="entry name" value="Trypsin Inhibitor V, subunit A"/>
    <property type="match status" value="1"/>
</dbReference>
<feature type="signal peptide" evidence="1">
    <location>
        <begin position="1"/>
        <end position="21"/>
    </location>
</feature>
<name>A0ABT2KC97_9RHOB</name>
<dbReference type="RefSeq" id="WP_260277364.1">
    <property type="nucleotide sequence ID" value="NZ_JANAVZ010000006.1"/>
</dbReference>
<accession>A0ABT2KC97</accession>